<dbReference type="InterPro" id="IPR016181">
    <property type="entry name" value="Acyl_CoA_acyltransferase"/>
</dbReference>
<dbReference type="EMBL" id="KB445792">
    <property type="protein sequence ID" value="EMD40902.1"/>
    <property type="molecule type" value="Genomic_DNA"/>
</dbReference>
<accession>M2RR30</accession>
<evidence type="ECO:0000259" key="1">
    <source>
        <dbReference type="PROSITE" id="PS51186"/>
    </source>
</evidence>
<feature type="domain" description="N-acetyltransferase" evidence="1">
    <location>
        <begin position="83"/>
        <end position="223"/>
    </location>
</feature>
<organism evidence="2 3">
    <name type="scientific">Ceriporiopsis subvermispora (strain B)</name>
    <name type="common">White-rot fungus</name>
    <name type="synonym">Gelatoporia subvermispora</name>
    <dbReference type="NCBI Taxonomy" id="914234"/>
    <lineage>
        <taxon>Eukaryota</taxon>
        <taxon>Fungi</taxon>
        <taxon>Dikarya</taxon>
        <taxon>Basidiomycota</taxon>
        <taxon>Agaricomycotina</taxon>
        <taxon>Agaricomycetes</taxon>
        <taxon>Polyporales</taxon>
        <taxon>Gelatoporiaceae</taxon>
        <taxon>Gelatoporia</taxon>
    </lineage>
</organism>
<dbReference type="InterPro" id="IPR052523">
    <property type="entry name" value="Trichothecene_AcTrans"/>
</dbReference>
<dbReference type="STRING" id="914234.M2RR30"/>
<dbReference type="SUPFAM" id="SSF55729">
    <property type="entry name" value="Acyl-CoA N-acyltransferases (Nat)"/>
    <property type="match status" value="1"/>
</dbReference>
<evidence type="ECO:0000313" key="3">
    <source>
        <dbReference type="Proteomes" id="UP000016930"/>
    </source>
</evidence>
<dbReference type="PANTHER" id="PTHR42791:SF14">
    <property type="entry name" value="N-ACETYLTRANSFERASE DOMAIN-CONTAINING PROTEIN"/>
    <property type="match status" value="1"/>
</dbReference>
<protein>
    <recommendedName>
        <fullName evidence="1">N-acetyltransferase domain-containing protein</fullName>
    </recommendedName>
</protein>
<proteinExistence type="predicted"/>
<sequence length="249" mass="27988">MASVEGFLRLYEPERLRYSHLPKVTQTALDAVENDPLQRYMLDTPDAHKARFLKLREKIGCYLNYSPYIHKKQAYTINGGDAMMLYDPAPNVTPKPSPLDRLLSKILQGLGRSLKVFDAPEQRKRKAEFITKHGIVAKEAIGDAVKEMIVLEAIATAPSQQRQGYGTMLVHIVTAMADEQGRYTWVTSSNIANTGFYESFGFRTVAEIAMGAENPTWKDPPVIVRIMVRSPTQSAFKPHNENKGVEAYV</sequence>
<dbReference type="Gene3D" id="3.40.630.30">
    <property type="match status" value="1"/>
</dbReference>
<dbReference type="PROSITE" id="PS51186">
    <property type="entry name" value="GNAT"/>
    <property type="match status" value="1"/>
</dbReference>
<gene>
    <name evidence="2" type="ORF">CERSUDRAFT_80552</name>
</gene>
<dbReference type="Pfam" id="PF13508">
    <property type="entry name" value="Acetyltransf_7"/>
    <property type="match status" value="1"/>
</dbReference>
<dbReference type="CDD" id="cd04301">
    <property type="entry name" value="NAT_SF"/>
    <property type="match status" value="1"/>
</dbReference>
<dbReference type="GO" id="GO:0016747">
    <property type="term" value="F:acyltransferase activity, transferring groups other than amino-acyl groups"/>
    <property type="evidence" value="ECO:0007669"/>
    <property type="project" value="InterPro"/>
</dbReference>
<dbReference type="PANTHER" id="PTHR42791">
    <property type="entry name" value="GNAT FAMILY ACETYLTRANSFERASE"/>
    <property type="match status" value="1"/>
</dbReference>
<dbReference type="HOGENOM" id="CLU_074876_1_0_1"/>
<dbReference type="Proteomes" id="UP000016930">
    <property type="component" value="Unassembled WGS sequence"/>
</dbReference>
<keyword evidence="3" id="KW-1185">Reference proteome</keyword>
<name>M2RR30_CERS8</name>
<dbReference type="OrthoDB" id="2744543at2759"/>
<dbReference type="InterPro" id="IPR000182">
    <property type="entry name" value="GNAT_dom"/>
</dbReference>
<dbReference type="AlphaFoldDB" id="M2RR30"/>
<evidence type="ECO:0000313" key="2">
    <source>
        <dbReference type="EMBL" id="EMD40902.1"/>
    </source>
</evidence>
<reference evidence="2 3" key="1">
    <citation type="journal article" date="2012" name="Proc. Natl. Acad. Sci. U.S.A.">
        <title>Comparative genomics of Ceriporiopsis subvermispora and Phanerochaete chrysosporium provide insight into selective ligninolysis.</title>
        <authorList>
            <person name="Fernandez-Fueyo E."/>
            <person name="Ruiz-Duenas F.J."/>
            <person name="Ferreira P."/>
            <person name="Floudas D."/>
            <person name="Hibbett D.S."/>
            <person name="Canessa P."/>
            <person name="Larrondo L.F."/>
            <person name="James T.Y."/>
            <person name="Seelenfreund D."/>
            <person name="Lobos S."/>
            <person name="Polanco R."/>
            <person name="Tello M."/>
            <person name="Honda Y."/>
            <person name="Watanabe T."/>
            <person name="Watanabe T."/>
            <person name="Ryu J.S."/>
            <person name="Kubicek C.P."/>
            <person name="Schmoll M."/>
            <person name="Gaskell J."/>
            <person name="Hammel K.E."/>
            <person name="St John F.J."/>
            <person name="Vanden Wymelenberg A."/>
            <person name="Sabat G."/>
            <person name="Splinter BonDurant S."/>
            <person name="Syed K."/>
            <person name="Yadav J.S."/>
            <person name="Doddapaneni H."/>
            <person name="Subramanian V."/>
            <person name="Lavin J.L."/>
            <person name="Oguiza J.A."/>
            <person name="Perez G."/>
            <person name="Pisabarro A.G."/>
            <person name="Ramirez L."/>
            <person name="Santoyo F."/>
            <person name="Master E."/>
            <person name="Coutinho P.M."/>
            <person name="Henrissat B."/>
            <person name="Lombard V."/>
            <person name="Magnuson J.K."/>
            <person name="Kuees U."/>
            <person name="Hori C."/>
            <person name="Igarashi K."/>
            <person name="Samejima M."/>
            <person name="Held B.W."/>
            <person name="Barry K.W."/>
            <person name="LaButti K.M."/>
            <person name="Lapidus A."/>
            <person name="Lindquist E.A."/>
            <person name="Lucas S.M."/>
            <person name="Riley R."/>
            <person name="Salamov A.A."/>
            <person name="Hoffmeister D."/>
            <person name="Schwenk D."/>
            <person name="Hadar Y."/>
            <person name="Yarden O."/>
            <person name="de Vries R.P."/>
            <person name="Wiebenga A."/>
            <person name="Stenlid J."/>
            <person name="Eastwood D."/>
            <person name="Grigoriev I.V."/>
            <person name="Berka R.M."/>
            <person name="Blanchette R.A."/>
            <person name="Kersten P."/>
            <person name="Martinez A.T."/>
            <person name="Vicuna R."/>
            <person name="Cullen D."/>
        </authorList>
    </citation>
    <scope>NUCLEOTIDE SEQUENCE [LARGE SCALE GENOMIC DNA]</scope>
    <source>
        <strain evidence="2 3">B</strain>
    </source>
</reference>